<accession>A0A2P2QYK7</accession>
<dbReference type="EMBL" id="GGEC01091622">
    <property type="protein sequence ID" value="MBX72106.1"/>
    <property type="molecule type" value="Transcribed_RNA"/>
</dbReference>
<dbReference type="AlphaFoldDB" id="A0A2P2QYK7"/>
<protein>
    <submittedName>
        <fullName evidence="1">Uncharacterized protein</fullName>
    </submittedName>
</protein>
<sequence>MCHSPVACRHGKRIGRRPR</sequence>
<proteinExistence type="predicted"/>
<evidence type="ECO:0000313" key="1">
    <source>
        <dbReference type="EMBL" id="MBX72106.1"/>
    </source>
</evidence>
<name>A0A2P2QYK7_RHIMU</name>
<organism evidence="1">
    <name type="scientific">Rhizophora mucronata</name>
    <name type="common">Asiatic mangrove</name>
    <dbReference type="NCBI Taxonomy" id="61149"/>
    <lineage>
        <taxon>Eukaryota</taxon>
        <taxon>Viridiplantae</taxon>
        <taxon>Streptophyta</taxon>
        <taxon>Embryophyta</taxon>
        <taxon>Tracheophyta</taxon>
        <taxon>Spermatophyta</taxon>
        <taxon>Magnoliopsida</taxon>
        <taxon>eudicotyledons</taxon>
        <taxon>Gunneridae</taxon>
        <taxon>Pentapetalae</taxon>
        <taxon>rosids</taxon>
        <taxon>fabids</taxon>
        <taxon>Malpighiales</taxon>
        <taxon>Rhizophoraceae</taxon>
        <taxon>Rhizophora</taxon>
    </lineage>
</organism>
<reference evidence="1" key="1">
    <citation type="submission" date="2018-02" db="EMBL/GenBank/DDBJ databases">
        <title>Rhizophora mucronata_Transcriptome.</title>
        <authorList>
            <person name="Meera S.P."/>
            <person name="Sreeshan A."/>
            <person name="Augustine A."/>
        </authorList>
    </citation>
    <scope>NUCLEOTIDE SEQUENCE</scope>
    <source>
        <tissue evidence="1">Leaf</tissue>
    </source>
</reference>